<dbReference type="NCBIfam" id="NF000818">
    <property type="entry name" value="PRK00062.1"/>
    <property type="match status" value="1"/>
</dbReference>
<dbReference type="SUPFAM" id="SSF53383">
    <property type="entry name" value="PLP-dependent transferases"/>
    <property type="match status" value="1"/>
</dbReference>
<comment type="pathway">
    <text evidence="3">Porphyrin-containing compound metabolism; protoporphyrin-IX biosynthesis; 5-aminolevulinate from L-glutamyl-tRNA(Glu): step 2/2.</text>
</comment>
<accession>A0AAD8L3P5</accession>
<comment type="caution">
    <text evidence="12">The sequence shown here is derived from an EMBL/GenBank/DDBJ whole genome shotgun (WGS) entry which is preliminary data.</text>
</comment>
<keyword evidence="10" id="KW-0627">Porphyrin biosynthesis</keyword>
<evidence type="ECO:0000256" key="2">
    <source>
        <dbReference type="ARBA" id="ARBA00001933"/>
    </source>
</evidence>
<gene>
    <name evidence="12" type="ORF">QVD17_10866</name>
</gene>
<dbReference type="GO" id="GO:0008483">
    <property type="term" value="F:transaminase activity"/>
    <property type="evidence" value="ECO:0007669"/>
    <property type="project" value="InterPro"/>
</dbReference>
<evidence type="ECO:0000256" key="5">
    <source>
        <dbReference type="ARBA" id="ARBA00008981"/>
    </source>
</evidence>
<proteinExistence type="inferred from homology"/>
<evidence type="ECO:0000313" key="12">
    <source>
        <dbReference type="EMBL" id="KAK1433948.1"/>
    </source>
</evidence>
<dbReference type="FunFam" id="3.90.1150.10:FF:000012">
    <property type="entry name" value="Glutamate-1-semialdehyde 2,1-aminomutase"/>
    <property type="match status" value="1"/>
</dbReference>
<evidence type="ECO:0000256" key="1">
    <source>
        <dbReference type="ARBA" id="ARBA00001579"/>
    </source>
</evidence>
<dbReference type="InterPro" id="IPR005814">
    <property type="entry name" value="Aminotrans_3"/>
</dbReference>
<dbReference type="CDD" id="cd00610">
    <property type="entry name" value="OAT_like"/>
    <property type="match status" value="1"/>
</dbReference>
<name>A0AAD8L3P5_TARER</name>
<dbReference type="PANTHER" id="PTHR43713">
    <property type="entry name" value="GLUTAMATE-1-SEMIALDEHYDE 2,1-AMINOMUTASE"/>
    <property type="match status" value="1"/>
</dbReference>
<evidence type="ECO:0000313" key="13">
    <source>
        <dbReference type="Proteomes" id="UP001229421"/>
    </source>
</evidence>
<dbReference type="EMBL" id="JAUHHV010000002">
    <property type="protein sequence ID" value="KAK1433948.1"/>
    <property type="molecule type" value="Genomic_DNA"/>
</dbReference>
<comment type="subunit">
    <text evidence="6">Homodimer.</text>
</comment>
<dbReference type="NCBIfam" id="TIGR00713">
    <property type="entry name" value="hemL"/>
    <property type="match status" value="1"/>
</dbReference>
<evidence type="ECO:0000256" key="3">
    <source>
        <dbReference type="ARBA" id="ARBA00004819"/>
    </source>
</evidence>
<dbReference type="AlphaFoldDB" id="A0AAD8L3P5"/>
<keyword evidence="9" id="KW-0413">Isomerase</keyword>
<sequence>MAGIGLSWPSKLTHASAVCRSATSPISCCVSSVKMTVSVDEKKKNFTLKKSEDAFNAAKELMPGGVNSPVRAFKSVGGQPIIIDSVKGSHMRDIDGNDYIDYVGSWGPAIIGHADDDVLAALAETMKKGTSFGAPCLLENELAKMVISAVPSIEMVRFVNSGTEACMGVLRLARAYTNRQKIIKFEGCYHGHADPFLVKAGSGVATLGLPDSPGVPKAATSDTLTSPYNDIETIKELFNTHKGEIAAVILEPVVGNSGFITPKPEFLNFLREITKANDSLLIFDEVMTGFRLAYGGAQEYFGITPDLTTLGKIIGGGLPVGAYGGRREIMEMVAPAGTMYQAGTLSGNPLAMTAGIHTLKRLQASGTYDHLDKVTNELINGILNAGKKAGHAICGGYISGMFGFFFTDGPVYNFEDAKKSDTAKFAKFYRGMLEEGVYFAPSQFEAGFTSLAHTHQDIQQTIDAAEKVLRQL</sequence>
<dbReference type="GO" id="GO:0030170">
    <property type="term" value="F:pyridoxal phosphate binding"/>
    <property type="evidence" value="ECO:0007669"/>
    <property type="project" value="InterPro"/>
</dbReference>
<dbReference type="GO" id="GO:0006779">
    <property type="term" value="P:porphyrin-containing compound biosynthetic process"/>
    <property type="evidence" value="ECO:0007669"/>
    <property type="project" value="UniProtKB-KW"/>
</dbReference>
<dbReference type="Pfam" id="PF00202">
    <property type="entry name" value="Aminotran_3"/>
    <property type="match status" value="1"/>
</dbReference>
<keyword evidence="8 11" id="KW-0663">Pyridoxal phosphate</keyword>
<dbReference type="HAMAP" id="MF_00375">
    <property type="entry name" value="HemL_aminotrans_3"/>
    <property type="match status" value="1"/>
</dbReference>
<dbReference type="Gene3D" id="3.90.1150.10">
    <property type="entry name" value="Aspartate Aminotransferase, domain 1"/>
    <property type="match status" value="1"/>
</dbReference>
<comment type="catalytic activity">
    <reaction evidence="1">
        <text>(S)-4-amino-5-oxopentanoate = 5-aminolevulinate</text>
        <dbReference type="Rhea" id="RHEA:14265"/>
        <dbReference type="ChEBI" id="CHEBI:57501"/>
        <dbReference type="ChEBI" id="CHEBI:356416"/>
        <dbReference type="EC" id="5.4.3.8"/>
    </reaction>
</comment>
<dbReference type="InterPro" id="IPR004639">
    <property type="entry name" value="4pyrrol_synth_GluAld_NH2Trfase"/>
</dbReference>
<dbReference type="InterPro" id="IPR015424">
    <property type="entry name" value="PyrdxlP-dep_Trfase"/>
</dbReference>
<dbReference type="FunFam" id="3.40.640.10:FF:000021">
    <property type="entry name" value="Glutamate-1-semialdehyde 2,1-aminomutase"/>
    <property type="match status" value="1"/>
</dbReference>
<evidence type="ECO:0000256" key="4">
    <source>
        <dbReference type="ARBA" id="ARBA00005173"/>
    </source>
</evidence>
<dbReference type="InterPro" id="IPR015421">
    <property type="entry name" value="PyrdxlP-dep_Trfase_major"/>
</dbReference>
<dbReference type="GO" id="GO:0042286">
    <property type="term" value="F:glutamate-1-semialdehyde 2,1-aminomutase activity"/>
    <property type="evidence" value="ECO:0007669"/>
    <property type="project" value="UniProtKB-EC"/>
</dbReference>
<comment type="cofactor">
    <cofactor evidence="2">
        <name>pyridoxal 5'-phosphate</name>
        <dbReference type="ChEBI" id="CHEBI:597326"/>
    </cofactor>
</comment>
<dbReference type="PROSITE" id="PS00600">
    <property type="entry name" value="AA_TRANSFER_CLASS_3"/>
    <property type="match status" value="1"/>
</dbReference>
<protein>
    <recommendedName>
        <fullName evidence="7">glutamate-1-semialdehyde 2,1-aminomutase</fullName>
        <ecNumber evidence="7">5.4.3.8</ecNumber>
    </recommendedName>
</protein>
<keyword evidence="13" id="KW-1185">Reference proteome</keyword>
<dbReference type="EC" id="5.4.3.8" evidence="7"/>
<organism evidence="12 13">
    <name type="scientific">Tagetes erecta</name>
    <name type="common">African marigold</name>
    <dbReference type="NCBI Taxonomy" id="13708"/>
    <lineage>
        <taxon>Eukaryota</taxon>
        <taxon>Viridiplantae</taxon>
        <taxon>Streptophyta</taxon>
        <taxon>Embryophyta</taxon>
        <taxon>Tracheophyta</taxon>
        <taxon>Spermatophyta</taxon>
        <taxon>Magnoliopsida</taxon>
        <taxon>eudicotyledons</taxon>
        <taxon>Gunneridae</taxon>
        <taxon>Pentapetalae</taxon>
        <taxon>asterids</taxon>
        <taxon>campanulids</taxon>
        <taxon>Asterales</taxon>
        <taxon>Asteraceae</taxon>
        <taxon>Asteroideae</taxon>
        <taxon>Heliantheae alliance</taxon>
        <taxon>Tageteae</taxon>
        <taxon>Tagetes</taxon>
    </lineage>
</organism>
<comment type="pathway">
    <text evidence="4">Porphyrin-containing compound metabolism; chlorophyll biosynthesis.</text>
</comment>
<evidence type="ECO:0000256" key="9">
    <source>
        <dbReference type="ARBA" id="ARBA00023235"/>
    </source>
</evidence>
<evidence type="ECO:0000256" key="11">
    <source>
        <dbReference type="RuleBase" id="RU003560"/>
    </source>
</evidence>
<dbReference type="InterPro" id="IPR015422">
    <property type="entry name" value="PyrdxlP-dep_Trfase_small"/>
</dbReference>
<dbReference type="InterPro" id="IPR049704">
    <property type="entry name" value="Aminotrans_3_PPA_site"/>
</dbReference>
<evidence type="ECO:0000256" key="6">
    <source>
        <dbReference type="ARBA" id="ARBA00011738"/>
    </source>
</evidence>
<dbReference type="GO" id="GO:0009507">
    <property type="term" value="C:chloroplast"/>
    <property type="evidence" value="ECO:0007669"/>
    <property type="project" value="TreeGrafter"/>
</dbReference>
<dbReference type="Gene3D" id="3.40.640.10">
    <property type="entry name" value="Type I PLP-dependent aspartate aminotransferase-like (Major domain)"/>
    <property type="match status" value="1"/>
</dbReference>
<dbReference type="PANTHER" id="PTHR43713:SF3">
    <property type="entry name" value="GLUTAMATE-1-SEMIALDEHYDE 2,1-AMINOMUTASE 1, CHLOROPLASTIC-RELATED"/>
    <property type="match status" value="1"/>
</dbReference>
<evidence type="ECO:0000256" key="8">
    <source>
        <dbReference type="ARBA" id="ARBA00022898"/>
    </source>
</evidence>
<dbReference type="Proteomes" id="UP001229421">
    <property type="component" value="Unassembled WGS sequence"/>
</dbReference>
<evidence type="ECO:0000256" key="7">
    <source>
        <dbReference type="ARBA" id="ARBA00012143"/>
    </source>
</evidence>
<reference evidence="12" key="1">
    <citation type="journal article" date="2023" name="bioRxiv">
        <title>Improved chromosome-level genome assembly for marigold (Tagetes erecta).</title>
        <authorList>
            <person name="Jiang F."/>
            <person name="Yuan L."/>
            <person name="Wang S."/>
            <person name="Wang H."/>
            <person name="Xu D."/>
            <person name="Wang A."/>
            <person name="Fan W."/>
        </authorList>
    </citation>
    <scope>NUCLEOTIDE SEQUENCE</scope>
    <source>
        <strain evidence="12">WSJ</strain>
        <tissue evidence="12">Leaf</tissue>
    </source>
</reference>
<evidence type="ECO:0000256" key="10">
    <source>
        <dbReference type="ARBA" id="ARBA00023244"/>
    </source>
</evidence>
<comment type="similarity">
    <text evidence="5">Belongs to the class-III pyridoxal-phosphate-dependent aminotransferase family. HemL subfamily.</text>
</comment>